<dbReference type="Pfam" id="PF06728">
    <property type="entry name" value="PIG-U"/>
    <property type="match status" value="1"/>
</dbReference>
<proteinExistence type="inferred from homology"/>
<keyword evidence="10" id="KW-0732">Signal</keyword>
<dbReference type="AlphaFoldDB" id="A0A433DDR7"/>
<protein>
    <recommendedName>
        <fullName evidence="13">GPI transamidase subunit PIG-U</fullName>
    </recommendedName>
</protein>
<name>A0A433DDR7_9FUNG</name>
<keyword evidence="7 9" id="KW-1133">Transmembrane helix</keyword>
<dbReference type="EMBL" id="RBNI01002743">
    <property type="protein sequence ID" value="RUP48956.1"/>
    <property type="molecule type" value="Genomic_DNA"/>
</dbReference>
<accession>A0A433DDR7</accession>
<keyword evidence="8 9" id="KW-0472">Membrane</keyword>
<dbReference type="Proteomes" id="UP000268093">
    <property type="component" value="Unassembled WGS sequence"/>
</dbReference>
<reference evidence="11 12" key="1">
    <citation type="journal article" date="2018" name="New Phytol.">
        <title>Phylogenomics of Endogonaceae and evolution of mycorrhizas within Mucoromycota.</title>
        <authorList>
            <person name="Chang Y."/>
            <person name="Desiro A."/>
            <person name="Na H."/>
            <person name="Sandor L."/>
            <person name="Lipzen A."/>
            <person name="Clum A."/>
            <person name="Barry K."/>
            <person name="Grigoriev I.V."/>
            <person name="Martin F.M."/>
            <person name="Stajich J.E."/>
            <person name="Smith M.E."/>
            <person name="Bonito G."/>
            <person name="Spatafora J.W."/>
        </authorList>
    </citation>
    <scope>NUCLEOTIDE SEQUENCE [LARGE SCALE GENOMIC DNA]</scope>
    <source>
        <strain evidence="11 12">GMNB39</strain>
    </source>
</reference>
<feature type="transmembrane region" description="Helical" evidence="9">
    <location>
        <begin position="146"/>
        <end position="163"/>
    </location>
</feature>
<keyword evidence="4" id="KW-0337">GPI-anchor biosynthesis</keyword>
<evidence type="ECO:0000256" key="1">
    <source>
        <dbReference type="ARBA" id="ARBA00004477"/>
    </source>
</evidence>
<organism evidence="11 12">
    <name type="scientific">Jimgerdemannia flammicorona</name>
    <dbReference type="NCBI Taxonomy" id="994334"/>
    <lineage>
        <taxon>Eukaryota</taxon>
        <taxon>Fungi</taxon>
        <taxon>Fungi incertae sedis</taxon>
        <taxon>Mucoromycota</taxon>
        <taxon>Mucoromycotina</taxon>
        <taxon>Endogonomycetes</taxon>
        <taxon>Endogonales</taxon>
        <taxon>Endogonaceae</taxon>
        <taxon>Jimgerdemannia</taxon>
    </lineage>
</organism>
<keyword evidence="6" id="KW-0256">Endoplasmic reticulum</keyword>
<evidence type="ECO:0000256" key="9">
    <source>
        <dbReference type="SAM" id="Phobius"/>
    </source>
</evidence>
<feature type="transmembrane region" description="Helical" evidence="9">
    <location>
        <begin position="273"/>
        <end position="291"/>
    </location>
</feature>
<comment type="similarity">
    <text evidence="3">Belongs to the PIGU family.</text>
</comment>
<feature type="transmembrane region" description="Helical" evidence="9">
    <location>
        <begin position="210"/>
        <end position="232"/>
    </location>
</feature>
<keyword evidence="12" id="KW-1185">Reference proteome</keyword>
<dbReference type="GO" id="GO:0016255">
    <property type="term" value="P:attachment of GPI anchor to protein"/>
    <property type="evidence" value="ECO:0007669"/>
    <property type="project" value="InterPro"/>
</dbReference>
<evidence type="ECO:0000256" key="5">
    <source>
        <dbReference type="ARBA" id="ARBA00022692"/>
    </source>
</evidence>
<feature type="transmembrane region" description="Helical" evidence="9">
    <location>
        <begin position="297"/>
        <end position="327"/>
    </location>
</feature>
<evidence type="ECO:0000256" key="8">
    <source>
        <dbReference type="ARBA" id="ARBA00023136"/>
    </source>
</evidence>
<feature type="transmembrane region" description="Helical" evidence="9">
    <location>
        <begin position="76"/>
        <end position="97"/>
    </location>
</feature>
<dbReference type="GO" id="GO:0042765">
    <property type="term" value="C:GPI-anchor transamidase complex"/>
    <property type="evidence" value="ECO:0007669"/>
    <property type="project" value="InterPro"/>
</dbReference>
<evidence type="ECO:0000256" key="10">
    <source>
        <dbReference type="SAM" id="SignalP"/>
    </source>
</evidence>
<comment type="caution">
    <text evidence="11">The sequence shown here is derived from an EMBL/GenBank/DDBJ whole genome shotgun (WGS) entry which is preliminary data.</text>
</comment>
<feature type="chain" id="PRO_5018987884" description="GPI transamidase subunit PIG-U" evidence="10">
    <location>
        <begin position="24"/>
        <end position="414"/>
    </location>
</feature>
<feature type="transmembrane region" description="Helical" evidence="9">
    <location>
        <begin position="370"/>
        <end position="388"/>
    </location>
</feature>
<evidence type="ECO:0000256" key="4">
    <source>
        <dbReference type="ARBA" id="ARBA00022502"/>
    </source>
</evidence>
<feature type="signal peptide" evidence="10">
    <location>
        <begin position="1"/>
        <end position="23"/>
    </location>
</feature>
<feature type="transmembrane region" description="Helical" evidence="9">
    <location>
        <begin position="339"/>
        <end position="364"/>
    </location>
</feature>
<dbReference type="PANTHER" id="PTHR13121">
    <property type="entry name" value="GPI TRANSAMIDASE COMPONENT PIG-U"/>
    <property type="match status" value="1"/>
</dbReference>
<evidence type="ECO:0008006" key="13">
    <source>
        <dbReference type="Google" id="ProtNLM"/>
    </source>
</evidence>
<evidence type="ECO:0000256" key="7">
    <source>
        <dbReference type="ARBA" id="ARBA00022989"/>
    </source>
</evidence>
<dbReference type="InterPro" id="IPR009600">
    <property type="entry name" value="PIG-U"/>
</dbReference>
<evidence type="ECO:0000256" key="6">
    <source>
        <dbReference type="ARBA" id="ARBA00022824"/>
    </source>
</evidence>
<evidence type="ECO:0000256" key="2">
    <source>
        <dbReference type="ARBA" id="ARBA00004687"/>
    </source>
</evidence>
<evidence type="ECO:0000313" key="12">
    <source>
        <dbReference type="Proteomes" id="UP000268093"/>
    </source>
</evidence>
<evidence type="ECO:0000313" key="11">
    <source>
        <dbReference type="EMBL" id="RUP48956.1"/>
    </source>
</evidence>
<comment type="pathway">
    <text evidence="2">Glycolipid biosynthesis; glycosylphosphatidylinositol-anchor biosynthesis.</text>
</comment>
<dbReference type="UniPathway" id="UPA00196"/>
<evidence type="ECO:0000256" key="3">
    <source>
        <dbReference type="ARBA" id="ARBA00010026"/>
    </source>
</evidence>
<dbReference type="GO" id="GO:0006506">
    <property type="term" value="P:GPI anchor biosynthetic process"/>
    <property type="evidence" value="ECO:0007669"/>
    <property type="project" value="UniProtKB-UniPathway"/>
</dbReference>
<dbReference type="PANTHER" id="PTHR13121:SF0">
    <property type="entry name" value="PHOSPHATIDYLINOSITOL GLYCAN ANCHOR BIOSYNTHESIS CLASS U PROTEIN"/>
    <property type="match status" value="1"/>
</dbReference>
<gene>
    <name evidence="11" type="ORF">BC936DRAFT_143574</name>
</gene>
<comment type="subcellular location">
    <subcellularLocation>
        <location evidence="1">Endoplasmic reticulum membrane</location>
        <topology evidence="1">Multi-pass membrane protein</topology>
    </subcellularLocation>
</comment>
<sequence>MSPLLYIPAFAIRLALFHIPAIAETLASRVEIVTPITSYKRLTEGLYLFESHVPPYDGGVFHQSPIFLALFQLLNFLPSITVPILYALTDITIAYLLTEITTKKQAIYGVKPKLEVEKGAKGIEPWVVGALYLFNPLSILSCVSKSTLIFTNASIVLAVYYALQGEKSLGMFWVAMASYLSFYPAMLVAPIILIILNWGANGSTILKKDIVLHCVLLYATWLAALLFLSYQLVGSWDFMGATYGVIIFLSDLTPNVGLFWYFFIEMFDQFRPFFLVVFQLHAFIFAAPLSIKLSEHPIFVTFMLCGIMGIFKSYPSIGDAALYLAFLPIHDELLKYMRYGFLTANLFLYASTLGPIFWHLWIYAGSGNANFFYAITLVYNIGQILLLVDVMYAMLRRSFDVEHPESLGKEVVQK</sequence>
<keyword evidence="5 9" id="KW-0812">Transmembrane</keyword>
<feature type="transmembrane region" description="Helical" evidence="9">
    <location>
        <begin position="238"/>
        <end position="261"/>
    </location>
</feature>
<feature type="transmembrane region" description="Helical" evidence="9">
    <location>
        <begin position="169"/>
        <end position="198"/>
    </location>
</feature>